<keyword evidence="3" id="KW-1185">Reference proteome</keyword>
<keyword evidence="1" id="KW-0732">Signal</keyword>
<evidence type="ECO:0000256" key="1">
    <source>
        <dbReference type="SAM" id="SignalP"/>
    </source>
</evidence>
<sequence length="139" mass="14853">MQKNMKYFSVASAVLAAAFVATSAGSAQAAGARGLASCTATGVAAYGDFRNWTNNYTDMHITVSDEKSDGHSVAIRFISKDDNDKVKYWPWHSNSKGYNTFSSWDSYASTGSGGLSFIGVQGAVMEGSTVVRYCTDWAS</sequence>
<protein>
    <recommendedName>
        <fullName evidence="4">Secreted protein</fullName>
    </recommendedName>
</protein>
<dbReference type="RefSeq" id="WP_161377395.1">
    <property type="nucleotide sequence ID" value="NZ_JBEXMU010000004.1"/>
</dbReference>
<evidence type="ECO:0000313" key="2">
    <source>
        <dbReference type="EMBL" id="MFI0573320.1"/>
    </source>
</evidence>
<proteinExistence type="predicted"/>
<evidence type="ECO:0008006" key="4">
    <source>
        <dbReference type="Google" id="ProtNLM"/>
    </source>
</evidence>
<dbReference type="EMBL" id="JBIQWK010000004">
    <property type="protein sequence ID" value="MFI0573320.1"/>
    <property type="molecule type" value="Genomic_DNA"/>
</dbReference>
<feature type="signal peptide" evidence="1">
    <location>
        <begin position="1"/>
        <end position="29"/>
    </location>
</feature>
<dbReference type="Proteomes" id="UP001610810">
    <property type="component" value="Unassembled WGS sequence"/>
</dbReference>
<feature type="chain" id="PRO_5047267492" description="Secreted protein" evidence="1">
    <location>
        <begin position="30"/>
        <end position="139"/>
    </location>
</feature>
<evidence type="ECO:0000313" key="3">
    <source>
        <dbReference type="Proteomes" id="UP001610810"/>
    </source>
</evidence>
<organism evidence="2 3">
    <name type="scientific">Streptomyces tendae</name>
    <dbReference type="NCBI Taxonomy" id="1932"/>
    <lineage>
        <taxon>Bacteria</taxon>
        <taxon>Bacillati</taxon>
        <taxon>Actinomycetota</taxon>
        <taxon>Actinomycetes</taxon>
        <taxon>Kitasatosporales</taxon>
        <taxon>Streptomycetaceae</taxon>
        <taxon>Streptomyces</taxon>
    </lineage>
</organism>
<comment type="caution">
    <text evidence="2">The sequence shown here is derived from an EMBL/GenBank/DDBJ whole genome shotgun (WGS) entry which is preliminary data.</text>
</comment>
<accession>A0ABW7RZB9</accession>
<name>A0ABW7RZB9_STRTE</name>
<gene>
    <name evidence="2" type="ORF">ACH3YB_17005</name>
</gene>
<reference evidence="2 3" key="1">
    <citation type="submission" date="2024-10" db="EMBL/GenBank/DDBJ databases">
        <authorList>
            <person name="Wannawong T."/>
            <person name="Kuncharoen N."/>
            <person name="Mhuantong W."/>
        </authorList>
    </citation>
    <scope>NUCLEOTIDE SEQUENCE [LARGE SCALE GENOMIC DNA]</scope>
    <source>
        <strain evidence="2 3">CALK1-4</strain>
    </source>
</reference>